<dbReference type="Proteomes" id="UP001434883">
    <property type="component" value="Unassembled WGS sequence"/>
</dbReference>
<evidence type="ECO:0000313" key="9">
    <source>
        <dbReference type="Proteomes" id="UP001434883"/>
    </source>
</evidence>
<sequence>LISKKKSLATAAQLLLKGAEKLSKSVAENQENRRQRDFNAELLRLRSQWKLRKVGDKILGDLSYRSAGTQPWHVKLEAAQNVLLCKEIFAQLSREAVQIKSQIPHIVVKNQIISQPFPGQIADDDIRVQQLSSVVMPHPASAPFGHKRLRLAGPMAYDKAEISNLQQSEGLLEKIIKQAKHIFLRSRTARTIDSLASRIEDPQIQAHWSNINDVYESSVKVLITSHGYEQICKSIQLQLNIGVEQIRVVHRDGRVITLSHQEQELQDFLLSQMSQHQVHAVQQLAKVMGWHVLSFSNHVGLGPVESIGNASAITVASPNGEYAISVRNGPESGCKVLVQFPRNQIKDLPKSDVVQDTKWNQLRGPHKEVNWSKMEGRNFVYKMELLMAALTPCL</sequence>
<comment type="caution">
    <text evidence="8">The sequence shown here is derived from an EMBL/GenBank/DDBJ whole genome shotgun (WGS) entry which is preliminary data.</text>
</comment>
<comment type="similarity">
    <text evidence="2">Belongs to the Mediator complex subunit 17 family.</text>
</comment>
<protein>
    <recommendedName>
        <fullName evidence="7">Cofactor required for Sp1 transcriptional activation subunit 6</fullName>
    </recommendedName>
</protein>
<dbReference type="InterPro" id="IPR019313">
    <property type="entry name" value="Mediator_Med17"/>
</dbReference>
<dbReference type="PANTHER" id="PTHR13114">
    <property type="entry name" value="MEDIATOR OF RNA POLYMERASE II TRANSCRIPTION SUBUNIT 17"/>
    <property type="match status" value="1"/>
</dbReference>
<organism evidence="8 9">
    <name type="scientific">Xenoophorus captivus</name>
    <dbReference type="NCBI Taxonomy" id="1517983"/>
    <lineage>
        <taxon>Eukaryota</taxon>
        <taxon>Metazoa</taxon>
        <taxon>Chordata</taxon>
        <taxon>Craniata</taxon>
        <taxon>Vertebrata</taxon>
        <taxon>Euteleostomi</taxon>
        <taxon>Actinopterygii</taxon>
        <taxon>Neopterygii</taxon>
        <taxon>Teleostei</taxon>
        <taxon>Neoteleostei</taxon>
        <taxon>Acanthomorphata</taxon>
        <taxon>Ovalentaria</taxon>
        <taxon>Atherinomorphae</taxon>
        <taxon>Cyprinodontiformes</taxon>
        <taxon>Goodeidae</taxon>
        <taxon>Xenoophorus</taxon>
    </lineage>
</organism>
<evidence type="ECO:0000256" key="6">
    <source>
        <dbReference type="ARBA" id="ARBA00025687"/>
    </source>
</evidence>
<keyword evidence="9" id="KW-1185">Reference proteome</keyword>
<keyword evidence="3" id="KW-0805">Transcription regulation</keyword>
<keyword evidence="4" id="KW-0804">Transcription</keyword>
<proteinExistence type="inferred from homology"/>
<gene>
    <name evidence="8" type="primary">MED17_2</name>
    <name evidence="8" type="ORF">XENOCAPTIV_015233</name>
</gene>
<keyword evidence="5" id="KW-0539">Nucleus</keyword>
<evidence type="ECO:0000256" key="7">
    <source>
        <dbReference type="ARBA" id="ARBA00030134"/>
    </source>
</evidence>
<comment type="function">
    <text evidence="6">Component of the Mediator complex, a coactivator involved in the regulated transcription of nearly all RNA polymerase II-dependent genes. Mediator functions as a bridge to convey information from gene-specific regulatory proteins to the basal RNA polymerase II transcription machinery. Mediator is recruited to promoters by direct interactions with regulatory proteins and serves as a scaffold for the assembly of a functional preinitiation complex with RNA polymerase II and the general transcription factors.</text>
</comment>
<reference evidence="8 9" key="1">
    <citation type="submission" date="2021-06" db="EMBL/GenBank/DDBJ databases">
        <authorList>
            <person name="Palmer J.M."/>
        </authorList>
    </citation>
    <scope>NUCLEOTIDE SEQUENCE [LARGE SCALE GENOMIC DNA]</scope>
    <source>
        <strain evidence="8 9">XC_2019</strain>
        <tissue evidence="8">Muscle</tissue>
    </source>
</reference>
<evidence type="ECO:0000256" key="3">
    <source>
        <dbReference type="ARBA" id="ARBA00023015"/>
    </source>
</evidence>
<comment type="subcellular location">
    <subcellularLocation>
        <location evidence="1">Nucleus</location>
    </subcellularLocation>
</comment>
<evidence type="ECO:0000313" key="8">
    <source>
        <dbReference type="EMBL" id="MEQ2213453.1"/>
    </source>
</evidence>
<name>A0ABV0RZ15_9TELE</name>
<evidence type="ECO:0000256" key="5">
    <source>
        <dbReference type="ARBA" id="ARBA00023242"/>
    </source>
</evidence>
<dbReference type="PANTHER" id="PTHR13114:SF7">
    <property type="entry name" value="MEDIATOR OF RNA POLYMERASE II TRANSCRIPTION SUBUNIT 17"/>
    <property type="match status" value="1"/>
</dbReference>
<evidence type="ECO:0000256" key="1">
    <source>
        <dbReference type="ARBA" id="ARBA00004123"/>
    </source>
</evidence>
<evidence type="ECO:0000256" key="2">
    <source>
        <dbReference type="ARBA" id="ARBA00005635"/>
    </source>
</evidence>
<accession>A0ABV0RZ15</accession>
<feature type="non-terminal residue" evidence="8">
    <location>
        <position position="1"/>
    </location>
</feature>
<dbReference type="EMBL" id="JAHRIN010061969">
    <property type="protein sequence ID" value="MEQ2213453.1"/>
    <property type="molecule type" value="Genomic_DNA"/>
</dbReference>
<evidence type="ECO:0000256" key="4">
    <source>
        <dbReference type="ARBA" id="ARBA00023163"/>
    </source>
</evidence>